<dbReference type="InterPro" id="IPR021862">
    <property type="entry name" value="DUF3472"/>
</dbReference>
<gene>
    <name evidence="3" type="ORF">K493DRAFT_366490</name>
    <name evidence="4" type="ORF">K493DRAFT_393550</name>
</gene>
<evidence type="ECO:0000313" key="4">
    <source>
        <dbReference type="EMBL" id="ORX99533.1"/>
    </source>
</evidence>
<feature type="region of interest" description="Disordered" evidence="1">
    <location>
        <begin position="298"/>
        <end position="333"/>
    </location>
</feature>
<dbReference type="EMBL" id="MCFE01001056">
    <property type="protein sequence ID" value="ORX73420.1"/>
    <property type="molecule type" value="Genomic_DNA"/>
</dbReference>
<evidence type="ECO:0000313" key="3">
    <source>
        <dbReference type="EMBL" id="ORX73420.1"/>
    </source>
</evidence>
<protein>
    <submittedName>
        <fullName evidence="4">Uncharacterized protein</fullName>
    </submittedName>
</protein>
<keyword evidence="2" id="KW-0732">Signal</keyword>
<dbReference type="InParanoid" id="A0A1Y1YNX6"/>
<feature type="region of interest" description="Disordered" evidence="1">
    <location>
        <begin position="350"/>
        <end position="370"/>
    </location>
</feature>
<dbReference type="AlphaFoldDB" id="A0A1Y1YNX6"/>
<comment type="caution">
    <text evidence="4">The sequence shown here is derived from an EMBL/GenBank/DDBJ whole genome shotgun (WGS) entry which is preliminary data.</text>
</comment>
<sequence>MKFKSLLLAVTAGLFLSVKNTSASGLWIFGSGNGQSLVGDAGPSYTGFVTSVEVPAGYDPEGTYYCAAGWYLGYFGLQSNPGDVHDAIFTVWNMEDNVPPEVLETYPNAQVEWCQSDDCAEGRAVQINVVPDHDFWKPGTKYWLMAEMVKEGNDVIYTASIFKDGQWHIFGKVRGPNYAKMSVPVNYYYQFLEDFVGNTDAPRRVTYGNQFYRLEGSEKWGPMEYFSAQDEMSGVNTTVINTMKLSPSGNSFDLALDGLLPAGKTNPTQVPPVAYEERNIKSLPSFLGIDTIELPTRPHLEPWREPSSARCPRPVLPPKYDPSTSHKDNRTQDTLLHKGITLSYDGDRVVAEGPNPSCPRPTLPPVYKHL</sequence>
<reference evidence="4 5" key="1">
    <citation type="submission" date="2016-07" db="EMBL/GenBank/DDBJ databases">
        <title>Pervasive Adenine N6-methylation of Active Genes in Fungi.</title>
        <authorList>
            <consortium name="DOE Joint Genome Institute"/>
            <person name="Mondo S.J."/>
            <person name="Dannebaum R.O."/>
            <person name="Kuo R.C."/>
            <person name="Labutti K."/>
            <person name="Haridas S."/>
            <person name="Kuo A."/>
            <person name="Salamov A."/>
            <person name="Ahrendt S.R."/>
            <person name="Lipzen A."/>
            <person name="Sullivan W."/>
            <person name="Andreopoulos W.B."/>
            <person name="Clum A."/>
            <person name="Lindquist E."/>
            <person name="Daum C."/>
            <person name="Ramamoorthy G.K."/>
            <person name="Gryganskyi A."/>
            <person name="Culley D."/>
            <person name="Magnuson J.K."/>
            <person name="James T.Y."/>
            <person name="O'Malley M.A."/>
            <person name="Stajich J.E."/>
            <person name="Spatafora J.W."/>
            <person name="Visel A."/>
            <person name="Grigoriev I.V."/>
        </authorList>
    </citation>
    <scope>NUCLEOTIDE SEQUENCE [LARGE SCALE GENOMIC DNA]</scope>
    <source>
        <strain evidence="4 5">CBS 931.73</strain>
    </source>
</reference>
<keyword evidence="5" id="KW-1185">Reference proteome</keyword>
<name>A0A1Y1YNX6_9FUNG</name>
<evidence type="ECO:0000313" key="5">
    <source>
        <dbReference type="Proteomes" id="UP000193498"/>
    </source>
</evidence>
<evidence type="ECO:0000256" key="2">
    <source>
        <dbReference type="SAM" id="SignalP"/>
    </source>
</evidence>
<dbReference type="OrthoDB" id="6338748at2759"/>
<evidence type="ECO:0000256" key="1">
    <source>
        <dbReference type="SAM" id="MobiDB-lite"/>
    </source>
</evidence>
<dbReference type="Pfam" id="PF11958">
    <property type="entry name" value="DUF3472"/>
    <property type="match status" value="1"/>
</dbReference>
<proteinExistence type="predicted"/>
<dbReference type="EMBL" id="MCFE01000096">
    <property type="protein sequence ID" value="ORX99533.1"/>
    <property type="molecule type" value="Genomic_DNA"/>
</dbReference>
<feature type="signal peptide" evidence="2">
    <location>
        <begin position="1"/>
        <end position="23"/>
    </location>
</feature>
<feature type="chain" id="PRO_5011907688" evidence="2">
    <location>
        <begin position="24"/>
        <end position="370"/>
    </location>
</feature>
<accession>A0A1Y1YNX6</accession>
<organism evidence="4 5">
    <name type="scientific">Basidiobolus meristosporus CBS 931.73</name>
    <dbReference type="NCBI Taxonomy" id="1314790"/>
    <lineage>
        <taxon>Eukaryota</taxon>
        <taxon>Fungi</taxon>
        <taxon>Fungi incertae sedis</taxon>
        <taxon>Zoopagomycota</taxon>
        <taxon>Entomophthoromycotina</taxon>
        <taxon>Basidiobolomycetes</taxon>
        <taxon>Basidiobolales</taxon>
        <taxon>Basidiobolaceae</taxon>
        <taxon>Basidiobolus</taxon>
    </lineage>
</organism>
<dbReference type="Proteomes" id="UP000193498">
    <property type="component" value="Unassembled WGS sequence"/>
</dbReference>